<dbReference type="Gene3D" id="4.10.60.10">
    <property type="entry name" value="Zinc finger, CCHC-type"/>
    <property type="match status" value="2"/>
</dbReference>
<evidence type="ECO:0000256" key="1">
    <source>
        <dbReference type="PROSITE-ProRule" id="PRU00047"/>
    </source>
</evidence>
<feature type="non-terminal residue" evidence="3">
    <location>
        <position position="1"/>
    </location>
</feature>
<sequence length="148" mass="16751">EKLGHKLIIALARSGVDSEAAEFSTERRMHKSFTKGINEPYKSILLNRKTVSFNGAVKDALGLELELSEDRDLERKRRPQVNIGSDKRCFNCNKFGHASVHCRSKPLNQVKAVTGHNTCFNCGKPGHFARECRSPRQQSNSRYMHKVP</sequence>
<dbReference type="SMART" id="SM00343">
    <property type="entry name" value="ZnF_C2HC"/>
    <property type="match status" value="2"/>
</dbReference>
<feature type="domain" description="CCHC-type" evidence="2">
    <location>
        <begin position="88"/>
        <end position="104"/>
    </location>
</feature>
<proteinExistence type="predicted"/>
<dbReference type="Pfam" id="PF00098">
    <property type="entry name" value="zf-CCHC"/>
    <property type="match status" value="1"/>
</dbReference>
<protein>
    <recommendedName>
        <fullName evidence="2">CCHC-type domain-containing protein</fullName>
    </recommendedName>
</protein>
<keyword evidence="1" id="KW-0863">Zinc-finger</keyword>
<dbReference type="GO" id="GO:0003676">
    <property type="term" value="F:nucleic acid binding"/>
    <property type="evidence" value="ECO:0007669"/>
    <property type="project" value="InterPro"/>
</dbReference>
<keyword evidence="1" id="KW-0479">Metal-binding</keyword>
<feature type="domain" description="CCHC-type" evidence="2">
    <location>
        <begin position="119"/>
        <end position="134"/>
    </location>
</feature>
<accession>A0A1B6J8T0</accession>
<dbReference type="AlphaFoldDB" id="A0A1B6J8T0"/>
<feature type="non-terminal residue" evidence="3">
    <location>
        <position position="148"/>
    </location>
</feature>
<dbReference type="InterPro" id="IPR036875">
    <property type="entry name" value="Znf_CCHC_sf"/>
</dbReference>
<dbReference type="EMBL" id="GECU01012112">
    <property type="protein sequence ID" value="JAS95594.1"/>
    <property type="molecule type" value="Transcribed_RNA"/>
</dbReference>
<dbReference type="SUPFAM" id="SSF57756">
    <property type="entry name" value="Retrovirus zinc finger-like domains"/>
    <property type="match status" value="1"/>
</dbReference>
<gene>
    <name evidence="3" type="ORF">g.56388</name>
</gene>
<dbReference type="PROSITE" id="PS50158">
    <property type="entry name" value="ZF_CCHC"/>
    <property type="match status" value="2"/>
</dbReference>
<organism evidence="3">
    <name type="scientific">Homalodisca liturata</name>
    <dbReference type="NCBI Taxonomy" id="320908"/>
    <lineage>
        <taxon>Eukaryota</taxon>
        <taxon>Metazoa</taxon>
        <taxon>Ecdysozoa</taxon>
        <taxon>Arthropoda</taxon>
        <taxon>Hexapoda</taxon>
        <taxon>Insecta</taxon>
        <taxon>Pterygota</taxon>
        <taxon>Neoptera</taxon>
        <taxon>Paraneoptera</taxon>
        <taxon>Hemiptera</taxon>
        <taxon>Auchenorrhyncha</taxon>
        <taxon>Membracoidea</taxon>
        <taxon>Cicadellidae</taxon>
        <taxon>Cicadellinae</taxon>
        <taxon>Proconiini</taxon>
        <taxon>Homalodisca</taxon>
    </lineage>
</organism>
<keyword evidence="1" id="KW-0862">Zinc</keyword>
<dbReference type="GO" id="GO:0008270">
    <property type="term" value="F:zinc ion binding"/>
    <property type="evidence" value="ECO:0007669"/>
    <property type="project" value="UniProtKB-KW"/>
</dbReference>
<dbReference type="InterPro" id="IPR001878">
    <property type="entry name" value="Znf_CCHC"/>
</dbReference>
<reference evidence="3" key="1">
    <citation type="submission" date="2015-11" db="EMBL/GenBank/DDBJ databases">
        <title>De novo transcriptome assembly of four potential Pierce s Disease insect vectors from Arizona vineyards.</title>
        <authorList>
            <person name="Tassone E.E."/>
        </authorList>
    </citation>
    <scope>NUCLEOTIDE SEQUENCE</scope>
</reference>
<evidence type="ECO:0000313" key="3">
    <source>
        <dbReference type="EMBL" id="JAS95594.1"/>
    </source>
</evidence>
<evidence type="ECO:0000259" key="2">
    <source>
        <dbReference type="PROSITE" id="PS50158"/>
    </source>
</evidence>
<name>A0A1B6J8T0_9HEMI</name>